<protein>
    <submittedName>
        <fullName evidence="2">Uroporphyrinogen-III decarboxylase-like protein</fullName>
    </submittedName>
</protein>
<dbReference type="Gene3D" id="3.20.20.210">
    <property type="match status" value="1"/>
</dbReference>
<feature type="domain" description="Uroporphyrinogen decarboxylase (URO-D)" evidence="1">
    <location>
        <begin position="85"/>
        <end position="331"/>
    </location>
</feature>
<keyword evidence="3" id="KW-1185">Reference proteome</keyword>
<dbReference type="Pfam" id="PF01208">
    <property type="entry name" value="URO-D"/>
    <property type="match status" value="1"/>
</dbReference>
<dbReference type="InterPro" id="IPR000257">
    <property type="entry name" value="Uroporphyrinogen_deCOase"/>
</dbReference>
<proteinExistence type="predicted"/>
<reference evidence="2 3" key="2">
    <citation type="journal article" date="2011" name="Stand. Genomic Sci.">
        <title>Complete genome sequence of Mahella australiensis type strain (50-1 BON).</title>
        <authorList>
            <person name="Sikorski J."/>
            <person name="Teshima H."/>
            <person name="Nolan M."/>
            <person name="Lucas S."/>
            <person name="Hammon N."/>
            <person name="Deshpande S."/>
            <person name="Cheng J.F."/>
            <person name="Pitluck S."/>
            <person name="Liolios K."/>
            <person name="Pagani I."/>
            <person name="Ivanova N."/>
            <person name="Huntemann M."/>
            <person name="Mavromatis K."/>
            <person name="Ovchinikova G."/>
            <person name="Pati A."/>
            <person name="Tapia R."/>
            <person name="Han C."/>
            <person name="Goodwin L."/>
            <person name="Chen A."/>
            <person name="Palaniappan K."/>
            <person name="Land M."/>
            <person name="Hauser L."/>
            <person name="Ngatchou-Djao O.D."/>
            <person name="Rohde M."/>
            <person name="Pukall R."/>
            <person name="Spring S."/>
            <person name="Abt B."/>
            <person name="Goker M."/>
            <person name="Detter J.C."/>
            <person name="Woyke T."/>
            <person name="Bristow J."/>
            <person name="Markowitz V."/>
            <person name="Hugenholtz P."/>
            <person name="Eisen J.A."/>
            <person name="Kyrpides N.C."/>
            <person name="Klenk H.P."/>
            <person name="Lapidus A."/>
        </authorList>
    </citation>
    <scope>NUCLEOTIDE SEQUENCE [LARGE SCALE GENOMIC DNA]</scope>
    <source>
        <strain evidence="3">DSM 15567 / CIP 107919 / 50-1 BON</strain>
    </source>
</reference>
<dbReference type="Proteomes" id="UP000008457">
    <property type="component" value="Chromosome"/>
</dbReference>
<name>F3ZVA1_MAHA5</name>
<accession>F3ZVA1</accession>
<evidence type="ECO:0000313" key="3">
    <source>
        <dbReference type="Proteomes" id="UP000008457"/>
    </source>
</evidence>
<dbReference type="HOGENOM" id="CLU_054162_0_0_9"/>
<evidence type="ECO:0000259" key="1">
    <source>
        <dbReference type="Pfam" id="PF01208"/>
    </source>
</evidence>
<dbReference type="EMBL" id="CP002360">
    <property type="protein sequence ID" value="AEE95251.1"/>
    <property type="molecule type" value="Genomic_DNA"/>
</dbReference>
<evidence type="ECO:0000313" key="2">
    <source>
        <dbReference type="EMBL" id="AEE95251.1"/>
    </source>
</evidence>
<dbReference type="KEGG" id="mas:Mahau_0028"/>
<dbReference type="eggNOG" id="COG0407">
    <property type="taxonomic scope" value="Bacteria"/>
</dbReference>
<gene>
    <name evidence="2" type="ordered locus">Mahau_0028</name>
</gene>
<dbReference type="OrthoDB" id="9813603at2"/>
<dbReference type="AlphaFoldDB" id="F3ZVA1"/>
<dbReference type="PANTHER" id="PTHR47099:SF1">
    <property type="entry name" value="METHYLCOBAMIDE:COM METHYLTRANSFERASE MTBA"/>
    <property type="match status" value="1"/>
</dbReference>
<dbReference type="SUPFAM" id="SSF51726">
    <property type="entry name" value="UROD/MetE-like"/>
    <property type="match status" value="1"/>
</dbReference>
<dbReference type="STRING" id="697281.Mahau_0028"/>
<dbReference type="PANTHER" id="PTHR47099">
    <property type="entry name" value="METHYLCOBAMIDE:COM METHYLTRANSFERASE MTBA"/>
    <property type="match status" value="1"/>
</dbReference>
<reference evidence="3" key="1">
    <citation type="submission" date="2010-11" db="EMBL/GenBank/DDBJ databases">
        <title>The complete genome of Mahella australiensis DSM 15567.</title>
        <authorList>
            <consortium name="US DOE Joint Genome Institute (JGI-PGF)"/>
            <person name="Lucas S."/>
            <person name="Copeland A."/>
            <person name="Lapidus A."/>
            <person name="Bruce D."/>
            <person name="Goodwin L."/>
            <person name="Pitluck S."/>
            <person name="Kyrpides N."/>
            <person name="Mavromatis K."/>
            <person name="Pagani I."/>
            <person name="Ivanova N."/>
            <person name="Teshima H."/>
            <person name="Brettin T."/>
            <person name="Detter J.C."/>
            <person name="Han C."/>
            <person name="Tapia R."/>
            <person name="Land M."/>
            <person name="Hauser L."/>
            <person name="Markowitz V."/>
            <person name="Cheng J.-F."/>
            <person name="Hugenholtz P."/>
            <person name="Woyke T."/>
            <person name="Wu D."/>
            <person name="Spring S."/>
            <person name="Pukall R."/>
            <person name="Steenblock K."/>
            <person name="Schneider S."/>
            <person name="Klenk H.-P."/>
            <person name="Eisen J.A."/>
        </authorList>
    </citation>
    <scope>NUCLEOTIDE SEQUENCE [LARGE SCALE GENOMIC DNA]</scope>
    <source>
        <strain evidence="3">DSM 15567 / CIP 107919 / 50-1 BON</strain>
    </source>
</reference>
<dbReference type="RefSeq" id="WP_013779685.1">
    <property type="nucleotide sequence ID" value="NC_015520.1"/>
</dbReference>
<organism evidence="2 3">
    <name type="scientific">Mahella australiensis (strain DSM 15567 / CIP 107919 / 50-1 BON)</name>
    <dbReference type="NCBI Taxonomy" id="697281"/>
    <lineage>
        <taxon>Bacteria</taxon>
        <taxon>Bacillati</taxon>
        <taxon>Bacillota</taxon>
        <taxon>Clostridia</taxon>
        <taxon>Thermoanaerobacterales</taxon>
        <taxon>Thermoanaerobacterales Family IV. Incertae Sedis</taxon>
        <taxon>Mahella</taxon>
    </lineage>
</organism>
<dbReference type="InterPro" id="IPR052024">
    <property type="entry name" value="Methanogen_methyltrans"/>
</dbReference>
<sequence length="343" mass="39986">MTSRERVIRALKFQQPDRAPRDLWMLPGIPMFRSNELKDVLSKYPVDFAGPRYRYGRGRRCKGREAVVGNYTDAWGCVWHVAEPGVVGEVKEPPLADWSALDSYQPPWELLDEADLSEVNRSCEQTDKFVKVGTETRPFERMQFLRGTQNLFIDLAYGTKEVYRLRDMLHEFFTREMEMWAKTDVDAIGFMDDWGSQNTLLISPELWRSFYKPLYRDYCDIIHSSGKFVFFHSDGNIEEIYPDLIEIGVDAVNSQLFCMDIERLAKLYKGKITFWGEIDRQHILPYGTPEDVRQAVRRVRRALDDGNGGVIAQCEWGINNPQENIEAVFDEWSKPLDEILKEE</sequence>
<dbReference type="InterPro" id="IPR038071">
    <property type="entry name" value="UROD/MetE-like_sf"/>
</dbReference>
<dbReference type="GO" id="GO:0006779">
    <property type="term" value="P:porphyrin-containing compound biosynthetic process"/>
    <property type="evidence" value="ECO:0007669"/>
    <property type="project" value="InterPro"/>
</dbReference>
<dbReference type="GO" id="GO:0004853">
    <property type="term" value="F:uroporphyrinogen decarboxylase activity"/>
    <property type="evidence" value="ECO:0007669"/>
    <property type="project" value="InterPro"/>
</dbReference>